<dbReference type="GeneID" id="96866268"/>
<name>A0A084U4M9_MALIO</name>
<dbReference type="GO" id="GO:0000287">
    <property type="term" value="F:magnesium ion binding"/>
    <property type="evidence" value="ECO:0007669"/>
    <property type="project" value="TreeGrafter"/>
</dbReference>
<dbReference type="PANTHER" id="PTHR10000">
    <property type="entry name" value="PHOSPHOSERINE PHOSPHATASE"/>
    <property type="match status" value="1"/>
</dbReference>
<dbReference type="InterPro" id="IPR036412">
    <property type="entry name" value="HAD-like_sf"/>
</dbReference>
<organism evidence="2 3">
    <name type="scientific">Malacoplasma iowae DK-CPA</name>
    <dbReference type="NCBI Taxonomy" id="1394179"/>
    <lineage>
        <taxon>Bacteria</taxon>
        <taxon>Bacillati</taxon>
        <taxon>Mycoplasmatota</taxon>
        <taxon>Mycoplasmoidales</taxon>
        <taxon>Mycoplasmoidaceae</taxon>
        <taxon>Malacoplasma</taxon>
    </lineage>
</organism>
<dbReference type="NCBIfam" id="TIGR01484">
    <property type="entry name" value="HAD-SF-IIB"/>
    <property type="match status" value="1"/>
</dbReference>
<dbReference type="InterPro" id="IPR006379">
    <property type="entry name" value="HAD-SF_hydro_IIB"/>
</dbReference>
<dbReference type="SUPFAM" id="SSF56784">
    <property type="entry name" value="HAD-like"/>
    <property type="match status" value="1"/>
</dbReference>
<gene>
    <name evidence="2" type="ORF">P271_780</name>
</gene>
<keyword evidence="3" id="KW-1185">Reference proteome</keyword>
<dbReference type="Gene3D" id="3.40.50.1000">
    <property type="entry name" value="HAD superfamily/HAD-like"/>
    <property type="match status" value="1"/>
</dbReference>
<dbReference type="Proteomes" id="UP000028523">
    <property type="component" value="Unassembled WGS sequence"/>
</dbReference>
<comment type="similarity">
    <text evidence="1">Belongs to the HAD-like hydrolase superfamily. Cof family.</text>
</comment>
<evidence type="ECO:0000313" key="2">
    <source>
        <dbReference type="EMBL" id="KFB07915.1"/>
    </source>
</evidence>
<dbReference type="EMBL" id="AWQU01000047">
    <property type="protein sequence ID" value="KFB07915.1"/>
    <property type="molecule type" value="Genomic_DNA"/>
</dbReference>
<protein>
    <submittedName>
        <fullName evidence="2">Hydrolase, HAD superfamily</fullName>
    </submittedName>
</protein>
<dbReference type="PROSITE" id="PS01228">
    <property type="entry name" value="COF_1"/>
    <property type="match status" value="1"/>
</dbReference>
<dbReference type="Gene3D" id="3.30.1240.10">
    <property type="match status" value="1"/>
</dbReference>
<dbReference type="GO" id="GO:0016791">
    <property type="term" value="F:phosphatase activity"/>
    <property type="evidence" value="ECO:0007669"/>
    <property type="project" value="TreeGrafter"/>
</dbReference>
<dbReference type="SFLD" id="SFLDG01140">
    <property type="entry name" value="C2.B:_Phosphomannomutase_and_P"/>
    <property type="match status" value="1"/>
</dbReference>
<proteinExistence type="inferred from homology"/>
<sequence length="276" mass="31927">MKLFIFDIDGTLLNDNKKINDSTKKAIKQLLAQNNKVILCTGRTPIQAQGVIKELNLQDYIIGNNGACWLNLKDNSCWKSNHTIPSQTRKLFYKIAKKLKRELLFSDGFKYWRVYFGNNPKQDINDPLYFIGGTSKEPIYDDWNKIKKIYFRSKEIVQVSIKMESKLLPQYLSIVKEKSKEDIEILETSRVYIQALNINNNKWNGIKEILKKENIVNKENIYCFGDSDNDLSMIKNCANGIVMGNACDKLKQHAKEIIGNNNEDAIFNFLKSKKLI</sequence>
<dbReference type="GO" id="GO:0005829">
    <property type="term" value="C:cytosol"/>
    <property type="evidence" value="ECO:0007669"/>
    <property type="project" value="TreeGrafter"/>
</dbReference>
<comment type="caution">
    <text evidence="2">The sequence shown here is derived from an EMBL/GenBank/DDBJ whole genome shotgun (WGS) entry which is preliminary data.</text>
</comment>
<evidence type="ECO:0000313" key="3">
    <source>
        <dbReference type="Proteomes" id="UP000028523"/>
    </source>
</evidence>
<evidence type="ECO:0000256" key="1">
    <source>
        <dbReference type="ARBA" id="ARBA00034778"/>
    </source>
</evidence>
<dbReference type="SFLD" id="SFLDS00003">
    <property type="entry name" value="Haloacid_Dehalogenase"/>
    <property type="match status" value="1"/>
</dbReference>
<dbReference type="PANTHER" id="PTHR10000:SF25">
    <property type="entry name" value="PHOSPHATASE YKRA-RELATED"/>
    <property type="match status" value="1"/>
</dbReference>
<reference evidence="2 3" key="1">
    <citation type="journal article" date="2014" name="PLoS ONE">
        <title>Reduction of Hydrogen Peroxide Accumulation and Toxicity by a Catalase from Mycoplasma iowae.</title>
        <authorList>
            <person name="Pritchard R.E."/>
            <person name="Prassinos A.J."/>
            <person name="Osborne J.D."/>
            <person name="Raviv Z."/>
            <person name="Balish M.F."/>
        </authorList>
    </citation>
    <scope>NUCLEOTIDE SEQUENCE [LARGE SCALE GENOMIC DNA]</scope>
    <source>
        <strain evidence="2 3">DK-CPA</strain>
    </source>
</reference>
<dbReference type="RefSeq" id="WP_004024711.1">
    <property type="nucleotide sequence ID" value="NZ_AWQU01000047.1"/>
</dbReference>
<keyword evidence="2" id="KW-0378">Hydrolase</keyword>
<accession>A0A084U4M9</accession>
<dbReference type="InterPro" id="IPR023214">
    <property type="entry name" value="HAD_sf"/>
</dbReference>
<dbReference type="Pfam" id="PF08282">
    <property type="entry name" value="Hydrolase_3"/>
    <property type="match status" value="1"/>
</dbReference>
<dbReference type="NCBIfam" id="TIGR00099">
    <property type="entry name" value="Cof-subfamily"/>
    <property type="match status" value="1"/>
</dbReference>
<dbReference type="InterPro" id="IPR000150">
    <property type="entry name" value="Cof"/>
</dbReference>
<dbReference type="AlphaFoldDB" id="A0A084U4M9"/>